<dbReference type="SUPFAM" id="SSF49384">
    <property type="entry name" value="Carbohydrate-binding domain"/>
    <property type="match status" value="1"/>
</dbReference>
<dbReference type="InterPro" id="IPR002102">
    <property type="entry name" value="Cohesin_dom"/>
</dbReference>
<evidence type="ECO:0000256" key="1">
    <source>
        <dbReference type="ARBA" id="ARBA00004370"/>
    </source>
</evidence>
<evidence type="ECO:0000256" key="3">
    <source>
        <dbReference type="ARBA" id="ARBA00022729"/>
    </source>
</evidence>
<dbReference type="Pfam" id="PF16344">
    <property type="entry name" value="FecR_C"/>
    <property type="match status" value="1"/>
</dbReference>
<proteinExistence type="inferred from homology"/>
<dbReference type="GO" id="GO:0030246">
    <property type="term" value="F:carbohydrate binding"/>
    <property type="evidence" value="ECO:0007669"/>
    <property type="project" value="InterPro"/>
</dbReference>
<dbReference type="CDD" id="cd08547">
    <property type="entry name" value="Type_II_cohesin"/>
    <property type="match status" value="1"/>
</dbReference>
<name>A0A2R4CAJ9_9BURK</name>
<dbReference type="KEGG" id="masz:C9I28_13670"/>
<dbReference type="InterPro" id="IPR050810">
    <property type="entry name" value="Bact_Secretion_Sys_Channel"/>
</dbReference>
<dbReference type="Proteomes" id="UP000240505">
    <property type="component" value="Chromosome"/>
</dbReference>
<evidence type="ECO:0000259" key="9">
    <source>
        <dbReference type="SMART" id="SM00965"/>
    </source>
</evidence>
<evidence type="ECO:0000256" key="6">
    <source>
        <dbReference type="RuleBase" id="RU004003"/>
    </source>
</evidence>
<dbReference type="PANTHER" id="PTHR30332:SF17">
    <property type="entry name" value="TYPE IV PILIATION SYSTEM PROTEIN DR_0774-RELATED"/>
    <property type="match status" value="1"/>
</dbReference>
<dbReference type="AlphaFoldDB" id="A0A2R4CAJ9"/>
<dbReference type="GO" id="GO:0015627">
    <property type="term" value="C:type II protein secretion system complex"/>
    <property type="evidence" value="ECO:0007669"/>
    <property type="project" value="TreeGrafter"/>
</dbReference>
<dbReference type="PANTHER" id="PTHR30332">
    <property type="entry name" value="PROBABLE GENERAL SECRETION PATHWAY PROTEIN D"/>
    <property type="match status" value="1"/>
</dbReference>
<keyword evidence="5" id="KW-0998">Cell outer membrane</keyword>
<dbReference type="InterPro" id="IPR011990">
    <property type="entry name" value="TPR-like_helical_dom_sf"/>
</dbReference>
<evidence type="ECO:0000256" key="2">
    <source>
        <dbReference type="ARBA" id="ARBA00022448"/>
    </source>
</evidence>
<dbReference type="Gene3D" id="3.55.50.30">
    <property type="match status" value="1"/>
</dbReference>
<dbReference type="PRINTS" id="PR00811">
    <property type="entry name" value="BCTERIALGSPD"/>
</dbReference>
<dbReference type="GO" id="GO:0000272">
    <property type="term" value="P:polysaccharide catabolic process"/>
    <property type="evidence" value="ECO:0007669"/>
    <property type="project" value="InterPro"/>
</dbReference>
<dbReference type="InterPro" id="IPR001775">
    <property type="entry name" value="GspD/PilQ"/>
</dbReference>
<feature type="domain" description="Secretin/TonB short N-terminal" evidence="9">
    <location>
        <begin position="194"/>
        <end position="245"/>
    </location>
</feature>
<dbReference type="Pfam" id="PF00263">
    <property type="entry name" value="Secretin"/>
    <property type="match status" value="1"/>
</dbReference>
<reference evidence="10 11" key="1">
    <citation type="submission" date="2018-03" db="EMBL/GenBank/DDBJ databases">
        <title>Massilia armeniaca sp. nov., isolated from desert soil.</title>
        <authorList>
            <person name="Huang H."/>
            <person name="Ren M."/>
        </authorList>
    </citation>
    <scope>NUCLEOTIDE SEQUENCE [LARGE SCALE GENOMIC DNA]</scope>
    <source>
        <strain evidence="10 11">ZMN-3</strain>
    </source>
</reference>
<dbReference type="InterPro" id="IPR008965">
    <property type="entry name" value="CBM2/CBM3_carb-bd_dom_sf"/>
</dbReference>
<dbReference type="GO" id="GO:0009306">
    <property type="term" value="P:protein secretion"/>
    <property type="evidence" value="ECO:0007669"/>
    <property type="project" value="InterPro"/>
</dbReference>
<dbReference type="InterPro" id="IPR011662">
    <property type="entry name" value="Secretin/TonB_short_N"/>
</dbReference>
<dbReference type="GO" id="GO:0009279">
    <property type="term" value="C:cell outer membrane"/>
    <property type="evidence" value="ECO:0007669"/>
    <property type="project" value="UniProtKB-SubCell"/>
</dbReference>
<dbReference type="InterPro" id="IPR038591">
    <property type="entry name" value="NolW-like_sf"/>
</dbReference>
<evidence type="ECO:0000256" key="8">
    <source>
        <dbReference type="SAM" id="MobiDB-lite"/>
    </source>
</evidence>
<dbReference type="EMBL" id="CP028324">
    <property type="protein sequence ID" value="AVR96623.1"/>
    <property type="molecule type" value="Genomic_DNA"/>
</dbReference>
<feature type="region of interest" description="Disordered" evidence="8">
    <location>
        <begin position="575"/>
        <end position="623"/>
    </location>
</feature>
<comment type="subcellular location">
    <subcellularLocation>
        <location evidence="7">Cell outer membrane</location>
    </subcellularLocation>
    <subcellularLocation>
        <location evidence="1">Membrane</location>
    </subcellularLocation>
</comment>
<organism evidence="10 11">
    <name type="scientific">Pseudoduganella armeniaca</name>
    <dbReference type="NCBI Taxonomy" id="2072590"/>
    <lineage>
        <taxon>Bacteria</taxon>
        <taxon>Pseudomonadati</taxon>
        <taxon>Pseudomonadota</taxon>
        <taxon>Betaproteobacteria</taxon>
        <taxon>Burkholderiales</taxon>
        <taxon>Oxalobacteraceae</taxon>
        <taxon>Telluria group</taxon>
        <taxon>Pseudoduganella</taxon>
    </lineage>
</organism>
<dbReference type="InterPro" id="IPR032508">
    <property type="entry name" value="FecR_C"/>
</dbReference>
<evidence type="ECO:0000256" key="5">
    <source>
        <dbReference type="ARBA" id="ARBA00023237"/>
    </source>
</evidence>
<keyword evidence="11" id="KW-1185">Reference proteome</keyword>
<dbReference type="SUPFAM" id="SSF48452">
    <property type="entry name" value="TPR-like"/>
    <property type="match status" value="1"/>
</dbReference>
<accession>A0A2R4CAJ9</accession>
<dbReference type="SMART" id="SM00965">
    <property type="entry name" value="STN"/>
    <property type="match status" value="1"/>
</dbReference>
<dbReference type="InterPro" id="IPR005644">
    <property type="entry name" value="NolW-like"/>
</dbReference>
<dbReference type="OrthoDB" id="9775455at2"/>
<dbReference type="Pfam" id="PF03958">
    <property type="entry name" value="Secretin_N"/>
    <property type="match status" value="1"/>
</dbReference>
<evidence type="ECO:0000313" key="10">
    <source>
        <dbReference type="EMBL" id="AVR96623.1"/>
    </source>
</evidence>
<comment type="similarity">
    <text evidence="6">Belongs to the bacterial secretin family.</text>
</comment>
<dbReference type="Pfam" id="PF00963">
    <property type="entry name" value="Cohesin"/>
    <property type="match status" value="1"/>
</dbReference>
<protein>
    <submittedName>
        <fullName evidence="10">General secretion pathway protein GspD</fullName>
    </submittedName>
</protein>
<dbReference type="InterPro" id="IPR004846">
    <property type="entry name" value="T2SS/T3SS_dom"/>
</dbReference>
<gene>
    <name evidence="10" type="ORF">C9I28_13670</name>
</gene>
<feature type="compositionally biased region" description="Low complexity" evidence="8">
    <location>
        <begin position="597"/>
        <end position="620"/>
    </location>
</feature>
<keyword evidence="3" id="KW-0732">Signal</keyword>
<evidence type="ECO:0000256" key="4">
    <source>
        <dbReference type="ARBA" id="ARBA00023136"/>
    </source>
</evidence>
<sequence length="754" mass="82224">MAMLLLLAGCGVDSIRDDAQRLVRAGQYEKALERYREGLVRYPENVVLRSGLLSAEESAIARLLHEADTARSRGEDQRAEESVRRVLQLRGSDSRASALLLDIERERRQRAALGNARELLEKGFVERAGLVVEAALKDEPRNVELLALQRKLELDAKQAELDSIKLSESRPISLDFRDANLRTVLEVITRNSGVNFVIDKDMRSDMRTTIFLRQSRLDETLELLTSTNQLGYKVIDNTTVLIYPRTPDKIKEYQELVVRAFYLTNADVKQTAQLLRSMLKVREPFVDEKLNMIMIRETAQTVRLAERMIALQDLPEAEVMMEVEVLEVKRSSLTELGIKYPDALTLSPIPPRGADGFTLGNINSLNRNSIGIGLPDVTLSMHRDVGDVNILANPKIRARNREKAKILIGDKLPVITTTGNAANSGFISESVQYVDVGLKLDVEPNIHLDDEVAIKVGLEVSSLVREVKTASGSLVYQIGTRTASTVLRLRDGETQLLAGLISNEERMSANRVPGLGDMPLIGRLFSTQRDDGQRTEIVLSVTPRIVRNIRRPDLHQTEFWSGTENDARSRPLAGLTQHKGGVRQNDAAPSGNAADRAAGVAQPSAVAGPGASSSTPGDAPQPLKLALSAPDEVAVGEMLDVQVSIDSAVPVRGMPLQLRFPERLLQIVDADAGEFLGQGGAVSKTKTLDQAQGMAAIAVLRNAADGVTGKGSIARFRFKALAPGAPQVMLEAAKAVGPSLPPLALPAPVTIKVR</sequence>
<dbReference type="Gene3D" id="1.25.40.10">
    <property type="entry name" value="Tetratricopeptide repeat domain"/>
    <property type="match status" value="1"/>
</dbReference>
<evidence type="ECO:0000313" key="11">
    <source>
        <dbReference type="Proteomes" id="UP000240505"/>
    </source>
</evidence>
<dbReference type="Gene3D" id="2.60.40.680">
    <property type="match status" value="1"/>
</dbReference>
<evidence type="ECO:0000256" key="7">
    <source>
        <dbReference type="RuleBase" id="RU004004"/>
    </source>
</evidence>
<dbReference type="Gene3D" id="3.30.1370.120">
    <property type="match status" value="1"/>
</dbReference>
<keyword evidence="2 7" id="KW-0813">Transport</keyword>
<keyword evidence="4" id="KW-0472">Membrane</keyword>